<dbReference type="OrthoDB" id="2643438at2"/>
<dbReference type="Gene3D" id="2.160.10.10">
    <property type="entry name" value="Hexapeptide repeat proteins"/>
    <property type="match status" value="1"/>
</dbReference>
<dbReference type="InterPro" id="IPR011004">
    <property type="entry name" value="Trimer_LpxA-like_sf"/>
</dbReference>
<protein>
    <submittedName>
        <fullName evidence="1">Glycoside transferase family 2</fullName>
    </submittedName>
</protein>
<reference evidence="1 2" key="1">
    <citation type="submission" date="2014-03" db="EMBL/GenBank/DDBJ databases">
        <title>Genomics of Bifidobacteria.</title>
        <authorList>
            <person name="Ventura M."/>
            <person name="Milani C."/>
            <person name="Lugli G.A."/>
        </authorList>
    </citation>
    <scope>NUCLEOTIDE SEQUENCE [LARGE SCALE GENOMIC DNA]</scope>
    <source>
        <strain evidence="1 2">LMG 11586</strain>
    </source>
</reference>
<gene>
    <name evidence="1" type="ORF">BIGA_3037</name>
</gene>
<organism evidence="1 2">
    <name type="scientific">Bifidobacterium pullorum subsp. gallinarum</name>
    <dbReference type="NCBI Taxonomy" id="78344"/>
    <lineage>
        <taxon>Bacteria</taxon>
        <taxon>Bacillati</taxon>
        <taxon>Actinomycetota</taxon>
        <taxon>Actinomycetes</taxon>
        <taxon>Bifidobacteriales</taxon>
        <taxon>Bifidobacteriaceae</taxon>
        <taxon>Bifidobacterium</taxon>
    </lineage>
</organism>
<dbReference type="PANTHER" id="PTHR42811">
    <property type="entry name" value="SERINE ACETYLTRANSFERASE"/>
    <property type="match status" value="1"/>
</dbReference>
<dbReference type="AlphaFoldDB" id="A0A087ARM6"/>
<comment type="caution">
    <text evidence="1">The sequence shown here is derived from an EMBL/GenBank/DDBJ whole genome shotgun (WGS) entry which is preliminary data.</text>
</comment>
<dbReference type="GO" id="GO:0016740">
    <property type="term" value="F:transferase activity"/>
    <property type="evidence" value="ECO:0007669"/>
    <property type="project" value="UniProtKB-KW"/>
</dbReference>
<dbReference type="EMBL" id="JGYX01000002">
    <property type="protein sequence ID" value="KFI61426.1"/>
    <property type="molecule type" value="Genomic_DNA"/>
</dbReference>
<accession>A0A087ARM6</accession>
<dbReference type="RefSeq" id="WP_152596048.1">
    <property type="nucleotide sequence ID" value="NZ_JGYX01000002.1"/>
</dbReference>
<keyword evidence="2" id="KW-1185">Reference proteome</keyword>
<dbReference type="SUPFAM" id="SSF51161">
    <property type="entry name" value="Trimeric LpxA-like enzymes"/>
    <property type="match status" value="1"/>
</dbReference>
<sequence length="182" mass="20423">MKKYEYTHSDMPFLKKLTKKERIRLVLQKDHWIQLRRYCIRLRKEEYYYRIGGFWGHFLSLFWCRRKNSLGNKLGIYIPKNVVGPGLTIYHHGAVIISGDASIGYGCKLHGMNCIGNNGTSSGAPCIGNNVDIGVGASVIGPIHLGNNVVIGANATVVHDCRYDDVTLIGTPEKIMRTKDTL</sequence>
<evidence type="ECO:0000313" key="1">
    <source>
        <dbReference type="EMBL" id="KFI61426.1"/>
    </source>
</evidence>
<evidence type="ECO:0000313" key="2">
    <source>
        <dbReference type="Proteomes" id="UP000029046"/>
    </source>
</evidence>
<dbReference type="eggNOG" id="COG1045">
    <property type="taxonomic scope" value="Bacteria"/>
</dbReference>
<keyword evidence="1" id="KW-0808">Transferase</keyword>
<proteinExistence type="predicted"/>
<dbReference type="Proteomes" id="UP000029046">
    <property type="component" value="Unassembled WGS sequence"/>
</dbReference>
<name>A0A087ARM6_9BIFI</name>